<sequence>MRFWIALLLLAAVLFGAGLFTLPFWWIVGAFAVVIALFAAGRHGHRRRSPR</sequence>
<evidence type="ECO:0000256" key="1">
    <source>
        <dbReference type="SAM" id="Phobius"/>
    </source>
</evidence>
<keyword evidence="3" id="KW-1185">Reference proteome</keyword>
<feature type="transmembrane region" description="Helical" evidence="1">
    <location>
        <begin position="26"/>
        <end position="44"/>
    </location>
</feature>
<keyword evidence="1" id="KW-1133">Transmembrane helix</keyword>
<proteinExistence type="predicted"/>
<gene>
    <name evidence="2" type="ORF">LZ495_18820</name>
</gene>
<evidence type="ECO:0000313" key="2">
    <source>
        <dbReference type="EMBL" id="MCF2529253.1"/>
    </source>
</evidence>
<dbReference type="RefSeq" id="WP_235053475.1">
    <property type="nucleotide sequence ID" value="NZ_JAKFHA010000010.1"/>
</dbReference>
<dbReference type="AlphaFoldDB" id="A0AA41Q0D8"/>
<accession>A0AA41Q0D8</accession>
<dbReference type="EMBL" id="JAKFHA010000010">
    <property type="protein sequence ID" value="MCF2529253.1"/>
    <property type="molecule type" value="Genomic_DNA"/>
</dbReference>
<keyword evidence="1" id="KW-0812">Transmembrane</keyword>
<name>A0AA41Q0D8_9ACTN</name>
<keyword evidence="1" id="KW-0472">Membrane</keyword>
<reference evidence="2" key="1">
    <citation type="submission" date="2022-01" db="EMBL/GenBank/DDBJ databases">
        <title>Genome-Based Taxonomic Classification of the Phylum Actinobacteria.</title>
        <authorList>
            <person name="Gao Y."/>
        </authorList>
    </citation>
    <scope>NUCLEOTIDE SEQUENCE</scope>
    <source>
        <strain evidence="2">KLBMP 8922</strain>
    </source>
</reference>
<comment type="caution">
    <text evidence="2">The sequence shown here is derived from an EMBL/GenBank/DDBJ whole genome shotgun (WGS) entry which is preliminary data.</text>
</comment>
<evidence type="ECO:0000313" key="3">
    <source>
        <dbReference type="Proteomes" id="UP001165378"/>
    </source>
</evidence>
<protein>
    <submittedName>
        <fullName evidence="2">Hydrophobic protein</fullName>
    </submittedName>
</protein>
<organism evidence="2 3">
    <name type="scientific">Yinghuangia soli</name>
    <dbReference type="NCBI Taxonomy" id="2908204"/>
    <lineage>
        <taxon>Bacteria</taxon>
        <taxon>Bacillati</taxon>
        <taxon>Actinomycetota</taxon>
        <taxon>Actinomycetes</taxon>
        <taxon>Kitasatosporales</taxon>
        <taxon>Streptomycetaceae</taxon>
        <taxon>Yinghuangia</taxon>
    </lineage>
</organism>
<dbReference type="Proteomes" id="UP001165378">
    <property type="component" value="Unassembled WGS sequence"/>
</dbReference>